<dbReference type="GO" id="GO:0000428">
    <property type="term" value="C:DNA-directed RNA polymerase complex"/>
    <property type="evidence" value="ECO:0007669"/>
    <property type="project" value="UniProtKB-KW"/>
</dbReference>
<organism evidence="3 4">
    <name type="scientific">Senna tora</name>
    <dbReference type="NCBI Taxonomy" id="362788"/>
    <lineage>
        <taxon>Eukaryota</taxon>
        <taxon>Viridiplantae</taxon>
        <taxon>Streptophyta</taxon>
        <taxon>Embryophyta</taxon>
        <taxon>Tracheophyta</taxon>
        <taxon>Spermatophyta</taxon>
        <taxon>Magnoliopsida</taxon>
        <taxon>eudicotyledons</taxon>
        <taxon>Gunneridae</taxon>
        <taxon>Pentapetalae</taxon>
        <taxon>rosids</taxon>
        <taxon>fabids</taxon>
        <taxon>Fabales</taxon>
        <taxon>Fabaceae</taxon>
        <taxon>Caesalpinioideae</taxon>
        <taxon>Cassia clade</taxon>
        <taxon>Senna</taxon>
    </lineage>
</organism>
<gene>
    <name evidence="3" type="ORF">G2W53_003088</name>
</gene>
<reference evidence="3" key="1">
    <citation type="submission" date="2020-09" db="EMBL/GenBank/DDBJ databases">
        <title>Genome-Enabled Discovery of Anthraquinone Biosynthesis in Senna tora.</title>
        <authorList>
            <person name="Kang S.-H."/>
            <person name="Pandey R.P."/>
            <person name="Lee C.-M."/>
            <person name="Sim J.-S."/>
            <person name="Jeong J.-T."/>
            <person name="Choi B.-S."/>
            <person name="Jung M."/>
            <person name="Ginzburg D."/>
            <person name="Zhao K."/>
            <person name="Won S.Y."/>
            <person name="Oh T.-J."/>
            <person name="Yu Y."/>
            <person name="Kim N.-H."/>
            <person name="Lee O.R."/>
            <person name="Lee T.-H."/>
            <person name="Bashyal P."/>
            <person name="Kim T.-S."/>
            <person name="Lee W.-H."/>
            <person name="Kawkins C."/>
            <person name="Kim C.-K."/>
            <person name="Kim J.S."/>
            <person name="Ahn B.O."/>
            <person name="Rhee S.Y."/>
            <person name="Sohng J.K."/>
        </authorList>
    </citation>
    <scope>NUCLEOTIDE SEQUENCE</scope>
    <source>
        <tissue evidence="3">Leaf</tissue>
    </source>
</reference>
<sequence>MGSNTIISKPVVRINEELMETLTLEQKKDWVSSCPPNMFQIDPHTQKVVLSPPETYHYDSKVTRKAASMGKPGLVEIVQKK</sequence>
<dbReference type="GO" id="GO:0046983">
    <property type="term" value="F:protein dimerization activity"/>
    <property type="evidence" value="ECO:0007669"/>
    <property type="project" value="InterPro"/>
</dbReference>
<protein>
    <submittedName>
        <fullName evidence="3">DNA-directed RNA polymerases II, IV and V subunit 3-like</fullName>
    </submittedName>
</protein>
<dbReference type="AlphaFoldDB" id="A0A834X9P3"/>
<keyword evidence="1 3" id="KW-0240">DNA-directed RNA polymerase</keyword>
<evidence type="ECO:0000256" key="1">
    <source>
        <dbReference type="ARBA" id="ARBA00022478"/>
    </source>
</evidence>
<dbReference type="Proteomes" id="UP000634136">
    <property type="component" value="Unassembled WGS sequence"/>
</dbReference>
<evidence type="ECO:0000313" key="4">
    <source>
        <dbReference type="Proteomes" id="UP000634136"/>
    </source>
</evidence>
<name>A0A834X9P3_9FABA</name>
<dbReference type="EMBL" id="JAAIUW010000002">
    <property type="protein sequence ID" value="KAF7840790.1"/>
    <property type="molecule type" value="Genomic_DNA"/>
</dbReference>
<evidence type="ECO:0000256" key="2">
    <source>
        <dbReference type="ARBA" id="ARBA00023163"/>
    </source>
</evidence>
<keyword evidence="4" id="KW-1185">Reference proteome</keyword>
<evidence type="ECO:0000313" key="3">
    <source>
        <dbReference type="EMBL" id="KAF7840790.1"/>
    </source>
</evidence>
<proteinExistence type="predicted"/>
<dbReference type="GO" id="GO:0006351">
    <property type="term" value="P:DNA-templated transcription"/>
    <property type="evidence" value="ECO:0007669"/>
    <property type="project" value="InterPro"/>
</dbReference>
<keyword evidence="2" id="KW-0804">Transcription</keyword>
<dbReference type="OrthoDB" id="270173at2759"/>
<accession>A0A834X9P3</accession>
<dbReference type="Gene3D" id="3.30.1360.10">
    <property type="entry name" value="RNA polymerase, RBP11-like subunit"/>
    <property type="match status" value="1"/>
</dbReference>
<dbReference type="InterPro" id="IPR036603">
    <property type="entry name" value="RBP11-like"/>
</dbReference>
<comment type="caution">
    <text evidence="3">The sequence shown here is derived from an EMBL/GenBank/DDBJ whole genome shotgun (WGS) entry which is preliminary data.</text>
</comment>